<gene>
    <name evidence="1" type="ORF">ESP70_009105</name>
</gene>
<dbReference type="OrthoDB" id="3747527at2"/>
<evidence type="ECO:0000313" key="1">
    <source>
        <dbReference type="EMBL" id="KAA1397522.1"/>
    </source>
</evidence>
<evidence type="ECO:0000313" key="2">
    <source>
        <dbReference type="Proteomes" id="UP000380867"/>
    </source>
</evidence>
<dbReference type="EMBL" id="SDPQ02000002">
    <property type="protein sequence ID" value="KAA1397522.1"/>
    <property type="molecule type" value="Genomic_DNA"/>
</dbReference>
<dbReference type="Proteomes" id="UP000380867">
    <property type="component" value="Unassembled WGS sequence"/>
</dbReference>
<organism evidence="1 2">
    <name type="scientific">Aeromicrobium ginsengisoli</name>
    <dbReference type="NCBI Taxonomy" id="363867"/>
    <lineage>
        <taxon>Bacteria</taxon>
        <taxon>Bacillati</taxon>
        <taxon>Actinomycetota</taxon>
        <taxon>Actinomycetes</taxon>
        <taxon>Propionibacteriales</taxon>
        <taxon>Nocardioidaceae</taxon>
        <taxon>Aeromicrobium</taxon>
    </lineage>
</organism>
<name>A0A5M4FE42_9ACTN</name>
<reference evidence="1" key="1">
    <citation type="submission" date="2019-09" db="EMBL/GenBank/DDBJ databases">
        <authorList>
            <person name="Li J."/>
        </authorList>
    </citation>
    <scope>NUCLEOTIDE SEQUENCE [LARGE SCALE GENOMIC DNA]</scope>
    <source>
        <strain evidence="1">JCM 14732</strain>
    </source>
</reference>
<accession>A0A5M4FE42</accession>
<dbReference type="RefSeq" id="WP_149688973.1">
    <property type="nucleotide sequence ID" value="NZ_SDPQ02000002.1"/>
</dbReference>
<proteinExistence type="predicted"/>
<protein>
    <submittedName>
        <fullName evidence="1">Uncharacterized protein</fullName>
    </submittedName>
</protein>
<sequence length="222" mass="24238">MSDSDRLADYRDYYRSRARRSAANTLYPETAAAQQSMADAADAASSIEDLQATSVELSLAMGHALARDQANARAAVYAETAETVRAQGPAEVLAGVESAADAPALASLLAAIEQRTGIAVTVDELTRLWAMSLTTLENVEMWRTAQVPDRWRAELETYAAEAIAAERDAWAQVETEGRRHQAGWSFDPQVARAERHRRLVPVADAVFERRLAEHGSLVRGGR</sequence>
<dbReference type="AlphaFoldDB" id="A0A5M4FE42"/>
<comment type="caution">
    <text evidence="1">The sequence shown here is derived from an EMBL/GenBank/DDBJ whole genome shotgun (WGS) entry which is preliminary data.</text>
</comment>
<keyword evidence="2" id="KW-1185">Reference proteome</keyword>